<evidence type="ECO:0000313" key="7">
    <source>
        <dbReference type="Proteomes" id="UP000007110"/>
    </source>
</evidence>
<dbReference type="GO" id="GO:0005524">
    <property type="term" value="F:ATP binding"/>
    <property type="evidence" value="ECO:0007669"/>
    <property type="project" value="UniProtKB-KW"/>
</dbReference>
<dbReference type="Proteomes" id="UP000007110">
    <property type="component" value="Unassembled WGS sequence"/>
</dbReference>
<feature type="region of interest" description="Disordered" evidence="3">
    <location>
        <begin position="129"/>
        <end position="166"/>
    </location>
</feature>
<feature type="compositionally biased region" description="Polar residues" evidence="3">
    <location>
        <begin position="138"/>
        <end position="158"/>
    </location>
</feature>
<dbReference type="Gene3D" id="3.80.10.10">
    <property type="entry name" value="Ribonuclease Inhibitor"/>
    <property type="match status" value="2"/>
</dbReference>
<feature type="domain" description="Death" evidence="4">
    <location>
        <begin position="325"/>
        <end position="409"/>
    </location>
</feature>
<accession>A0A7M7PG47</accession>
<dbReference type="InParanoid" id="A0A7M7PG47"/>
<dbReference type="Pfam" id="PF05729">
    <property type="entry name" value="NACHT"/>
    <property type="match status" value="1"/>
</dbReference>
<feature type="domain" description="NACHT" evidence="5">
    <location>
        <begin position="491"/>
        <end position="608"/>
    </location>
</feature>
<dbReference type="Gene3D" id="3.40.50.300">
    <property type="entry name" value="P-loop containing nucleotide triphosphate hydrolases"/>
    <property type="match status" value="1"/>
</dbReference>
<dbReference type="PANTHER" id="PTHR24407">
    <property type="entry name" value="PROTEIN KINASE DOMAIN-CONTAINING PROTEIN"/>
    <property type="match status" value="1"/>
</dbReference>
<dbReference type="InterPro" id="IPR027417">
    <property type="entry name" value="P-loop_NTPase"/>
</dbReference>
<dbReference type="InterPro" id="IPR032675">
    <property type="entry name" value="LRR_dom_sf"/>
</dbReference>
<organism evidence="6 7">
    <name type="scientific">Strongylocentrotus purpuratus</name>
    <name type="common">Purple sea urchin</name>
    <dbReference type="NCBI Taxonomy" id="7668"/>
    <lineage>
        <taxon>Eukaryota</taxon>
        <taxon>Metazoa</taxon>
        <taxon>Echinodermata</taxon>
        <taxon>Eleutherozoa</taxon>
        <taxon>Echinozoa</taxon>
        <taxon>Echinoidea</taxon>
        <taxon>Euechinoidea</taxon>
        <taxon>Echinacea</taxon>
        <taxon>Camarodonta</taxon>
        <taxon>Echinidea</taxon>
        <taxon>Strongylocentrotidae</taxon>
        <taxon>Strongylocentrotus</taxon>
    </lineage>
</organism>
<feature type="compositionally biased region" description="Polar residues" evidence="3">
    <location>
        <begin position="51"/>
        <end position="72"/>
    </location>
</feature>
<dbReference type="SUPFAM" id="SSF52540">
    <property type="entry name" value="P-loop containing nucleoside triphosphate hydrolases"/>
    <property type="match status" value="1"/>
</dbReference>
<evidence type="ECO:0000256" key="2">
    <source>
        <dbReference type="ARBA" id="ARBA00022840"/>
    </source>
</evidence>
<dbReference type="PROSITE" id="PS50017">
    <property type="entry name" value="DEATH_DOMAIN"/>
    <property type="match status" value="1"/>
</dbReference>
<dbReference type="SUPFAM" id="SSF52047">
    <property type="entry name" value="RNI-like"/>
    <property type="match status" value="1"/>
</dbReference>
<reference evidence="6" key="2">
    <citation type="submission" date="2021-01" db="UniProtKB">
        <authorList>
            <consortium name="EnsemblMetazoa"/>
        </authorList>
    </citation>
    <scope>IDENTIFICATION</scope>
</reference>
<evidence type="ECO:0000256" key="1">
    <source>
        <dbReference type="ARBA" id="ARBA00022741"/>
    </source>
</evidence>
<keyword evidence="2" id="KW-0067">ATP-binding</keyword>
<feature type="region of interest" description="Disordered" evidence="3">
    <location>
        <begin position="219"/>
        <end position="294"/>
    </location>
</feature>
<dbReference type="InterPro" id="IPR000488">
    <property type="entry name" value="Death_dom"/>
</dbReference>
<feature type="compositionally biased region" description="Basic and acidic residues" evidence="3">
    <location>
        <begin position="40"/>
        <end position="49"/>
    </location>
</feature>
<dbReference type="GeneID" id="105439014"/>
<evidence type="ECO:0000313" key="6">
    <source>
        <dbReference type="EnsemblMetazoa" id="XP_030850174"/>
    </source>
</evidence>
<dbReference type="InterPro" id="IPR007111">
    <property type="entry name" value="NACHT_NTPase"/>
</dbReference>
<dbReference type="PROSITE" id="PS50837">
    <property type="entry name" value="NACHT"/>
    <property type="match status" value="1"/>
</dbReference>
<dbReference type="Pfam" id="PF00531">
    <property type="entry name" value="Death"/>
    <property type="match status" value="1"/>
</dbReference>
<proteinExistence type="predicted"/>
<dbReference type="OrthoDB" id="120976at2759"/>
<dbReference type="Gene3D" id="1.10.533.10">
    <property type="entry name" value="Death Domain, Fas"/>
    <property type="match status" value="1"/>
</dbReference>
<dbReference type="SMART" id="SM00005">
    <property type="entry name" value="DEATH"/>
    <property type="match status" value="1"/>
</dbReference>
<protein>
    <submittedName>
        <fullName evidence="6">Uncharacterized protein</fullName>
    </submittedName>
</protein>
<dbReference type="KEGG" id="spu:105439014"/>
<dbReference type="RefSeq" id="XP_030850174.1">
    <property type="nucleotide sequence ID" value="XM_030994314.1"/>
</dbReference>
<keyword evidence="1" id="KW-0547">Nucleotide-binding</keyword>
<evidence type="ECO:0000256" key="3">
    <source>
        <dbReference type="SAM" id="MobiDB-lite"/>
    </source>
</evidence>
<dbReference type="EnsemblMetazoa" id="XM_030994314">
    <property type="protein sequence ID" value="XP_030850174"/>
    <property type="gene ID" value="LOC105439014"/>
</dbReference>
<dbReference type="GO" id="GO:0007165">
    <property type="term" value="P:signal transduction"/>
    <property type="evidence" value="ECO:0007669"/>
    <property type="project" value="InterPro"/>
</dbReference>
<dbReference type="PANTHER" id="PTHR24407:SF14">
    <property type="entry name" value="SIR2-LIKE DOMAIN-CONTAINING PROTEIN"/>
    <property type="match status" value="1"/>
</dbReference>
<dbReference type="InterPro" id="IPR011029">
    <property type="entry name" value="DEATH-like_dom_sf"/>
</dbReference>
<evidence type="ECO:0000259" key="4">
    <source>
        <dbReference type="PROSITE" id="PS50017"/>
    </source>
</evidence>
<keyword evidence="7" id="KW-1185">Reference proteome</keyword>
<feature type="region of interest" description="Disordered" evidence="3">
    <location>
        <begin position="40"/>
        <end position="74"/>
    </location>
</feature>
<evidence type="ECO:0000259" key="5">
    <source>
        <dbReference type="PROSITE" id="PS50837"/>
    </source>
</evidence>
<reference evidence="7" key="1">
    <citation type="submission" date="2015-02" db="EMBL/GenBank/DDBJ databases">
        <title>Genome sequencing for Strongylocentrotus purpuratus.</title>
        <authorList>
            <person name="Murali S."/>
            <person name="Liu Y."/>
            <person name="Vee V."/>
            <person name="English A."/>
            <person name="Wang M."/>
            <person name="Skinner E."/>
            <person name="Han Y."/>
            <person name="Muzny D.M."/>
            <person name="Worley K.C."/>
            <person name="Gibbs R.A."/>
        </authorList>
    </citation>
    <scope>NUCLEOTIDE SEQUENCE</scope>
</reference>
<dbReference type="CDD" id="cd01670">
    <property type="entry name" value="Death"/>
    <property type="match status" value="1"/>
</dbReference>
<name>A0A7M7PG47_STRPU</name>
<dbReference type="SUPFAM" id="SSF47986">
    <property type="entry name" value="DEATH domain"/>
    <property type="match status" value="1"/>
</dbReference>
<sequence length="1693" mass="190390">MPVSLGEWRVRIGTFMRRRRKEYDYNYFWSKLHNLIKKSKNAEPPKENDNPECNISSRTGSSPDANSSQGNTACRPASPYNVNLNNAQTGHSCDVSISRCNANCQTRSPCDGPEFDTVTERGFPCDVKRPGHSDVSHSESSCAENSGSPTANETNPVHDNTDIQIPVPRPCVEDELDNRYITINLVSHEYPPNPVQIIAPPEVVTSESYSDVPVAIAGETDRIQTDVEETSSSAPSGIEDLSSGLPPKPRQDTTRNNEQSTPSVREVTENHVSPNYPIPVSGTTSGEADTIKGNDCSDMTNILLLRSGDVERNPGPNNNPGSLTELQLYLLAEGMDPSDFRKVGLALGFTEAKLSQFEKDKLGNSMLATYQMLCEWRKTVRESEARKTLVDTLESIKLVQLADCVRTGQVGDHIPSMTEEEIQRVAEEVKRYYDINLCQIQANPLNTELTVKLEQIFTNLTLMEEDKGTKHKTPLLYDDLLKTKVNGNYPKRLLVEGEGGVGKTTFCAKIAWDWIHGKGYQDFKLVLVVLLREAEDKTVGEIVKTYLSDNNPVTAKQLDKHILSNSDEVFLVLDGLDESTVDLNSNQQVARITSNRLFNSGTVLITSRQWRSDEIRKNANLRKVFAFIAVEGFSVENLSSYITKFFHPDTASSEDLNLFISNNDVIRENMAPYPIYTAMLCIMWKEFDGERREAMSKLQTFSQLFDEMIHFLVDHYLSKHIPSSGIVEGKLREHRSDIRHHLLQIGRVAFQGLLERRLVFTEEEFQSCPESIDVGCKVGALTRETKVLPRRDRRTNPNLAVQSVQFPHKLFQEYLSGIYLASLYNSNRNEYDGLVAKIITEAREYRYLLYFTSAQQKEIGLDIVSHLTAGKKKRRHDDDFVVVVDVAYESQDQTVAKAVADHLSSESSKTLKIIEEMQAHTVSGHIFIMNHREVDHLTIEKTCGRTASEDLAEYMCSSRTLRSVTISRTMHDVFYSVLVNKAVDSKIETLDIRSGDLRKCTDASSNLAQFICKMPRLMNLTLRGQYHEDFYSTSSAMASTAKIETLDIGSGDLSKRPNVSRDLAQFICRMPHLKNLTLNGSCHDEFYSTSLAMASTAKVWIWMPHLKNLTLNGSCHDEFYSTSLAMASTAKIETLDIGSGELSKRPNVSRDLAQFICRMPHLKNLTLNGSCHDEFYSTSLAMASTAKIGTLDIRSGRLCYRANVSRDFAQFICRMPHLKNLALDGFCHDDFYSTSSEMASSAKIETLDIRPSDLSKRPNASRDLAQFICKMPHLKNLTFWGSCHDEFYSTSSEMASSVKIETLDIRSGRLSYRDNVSRDFAQFICRMPHLKNLILEGFCHDDFYSTSSEMASSAKIETLYIRSGRLSYRPDASRYLAQFICKLPHLKNLTFSGSCHDDFYSTSSAMASSAKIEILNIPDWDLRELPSASRDLAQFICNMTHLKDLTLGGQYHNDFYSKCSSMASSAKVDVPGIDDTDLRRQSSASSRLGHFVSNIPGVKRWRKSRSKSHLYNATSSGACAQQSVLEDDQSTNTSSTLTELTVDEYTLQEWHDCGSMFDNVKRVTIQVRSTINCAVIQRIHLPGATELTIRTYECAGQPAGLHEEPTSLPYAFLNISPQLVKVIFSDLVIGNSKMELVLQAFRSPHNLKHLKTIRFIRCGTDESMDDVTTACNEDQVMEVEVEHGKPRGKYFRH</sequence>